<keyword evidence="3" id="KW-1185">Reference proteome</keyword>
<reference evidence="2" key="1">
    <citation type="submission" date="2018-04" db="EMBL/GenBank/DDBJ databases">
        <title>Whole genome sequencing of Hypsizygus marmoreus.</title>
        <authorList>
            <person name="Choi I.-G."/>
            <person name="Min B."/>
            <person name="Kim J.-G."/>
            <person name="Kim S."/>
            <person name="Oh Y.-L."/>
            <person name="Kong W.-S."/>
            <person name="Park H."/>
            <person name="Jeong J."/>
            <person name="Song E.-S."/>
        </authorList>
    </citation>
    <scope>NUCLEOTIDE SEQUENCE [LARGE SCALE GENOMIC DNA]</scope>
    <source>
        <strain evidence="2">51987-8</strain>
    </source>
</reference>
<accession>A0A369JMQ6</accession>
<dbReference type="Proteomes" id="UP000076154">
    <property type="component" value="Unassembled WGS sequence"/>
</dbReference>
<proteinExistence type="predicted"/>
<evidence type="ECO:0000313" key="2">
    <source>
        <dbReference type="EMBL" id="RDB21675.1"/>
    </source>
</evidence>
<feature type="compositionally biased region" description="Polar residues" evidence="1">
    <location>
        <begin position="20"/>
        <end position="37"/>
    </location>
</feature>
<feature type="region of interest" description="Disordered" evidence="1">
    <location>
        <begin position="1"/>
        <end position="46"/>
    </location>
</feature>
<dbReference type="EMBL" id="LUEZ02000054">
    <property type="protein sequence ID" value="RDB21675.1"/>
    <property type="molecule type" value="Genomic_DNA"/>
</dbReference>
<dbReference type="InParanoid" id="A0A369JMQ6"/>
<dbReference type="AlphaFoldDB" id="A0A369JMQ6"/>
<name>A0A369JMQ6_HYPMA</name>
<evidence type="ECO:0000313" key="3">
    <source>
        <dbReference type="Proteomes" id="UP000076154"/>
    </source>
</evidence>
<comment type="caution">
    <text evidence="2">The sequence shown here is derived from an EMBL/GenBank/DDBJ whole genome shotgun (WGS) entry which is preliminary data.</text>
</comment>
<protein>
    <submittedName>
        <fullName evidence="2">Uncharacterized protein</fullName>
    </submittedName>
</protein>
<organism evidence="2 3">
    <name type="scientific">Hypsizygus marmoreus</name>
    <name type="common">White beech mushroom</name>
    <name type="synonym">Agaricus marmoreus</name>
    <dbReference type="NCBI Taxonomy" id="39966"/>
    <lineage>
        <taxon>Eukaryota</taxon>
        <taxon>Fungi</taxon>
        <taxon>Dikarya</taxon>
        <taxon>Basidiomycota</taxon>
        <taxon>Agaricomycotina</taxon>
        <taxon>Agaricomycetes</taxon>
        <taxon>Agaricomycetidae</taxon>
        <taxon>Agaricales</taxon>
        <taxon>Tricholomatineae</taxon>
        <taxon>Lyophyllaceae</taxon>
        <taxon>Hypsizygus</taxon>
    </lineage>
</organism>
<gene>
    <name evidence="2" type="ORF">Hypma_011210</name>
</gene>
<sequence>MVQRIPLNFDRPKGFPRVPPNSNIDSQSPPQPQTAIEPTQPHPVLTPTQIEECNQLIQELLAANTPLEALTASLEDCSSVPASSSSSSSSFPSSSFPSSAFPSSSAFPTLNQPQIADEQEPHICDFTSSSSLCTLGMCISALPPALVHGEFDFDSDIELEDFDYSSIPFPDLNVPWPTGMDMNVNVNELGLDLGSGEMDMDMDMDMGMSGWPGLGQQEIWCMMPKTPAEWEETLNWSADGGDPEWIKEFNREVGITATGGVGGEMEAEMEGVGMGLVEEGAVAC</sequence>
<evidence type="ECO:0000256" key="1">
    <source>
        <dbReference type="SAM" id="MobiDB-lite"/>
    </source>
</evidence>